<feature type="domain" description="RmlD-like substrate binding" evidence="7">
    <location>
        <begin position="3"/>
        <end position="291"/>
    </location>
</feature>
<sequence length="299" mass="33987">MIKVVITGSNGLLGQSLLNLLLQEKEIYQVYGFSRGENRSGREDFNYISIDITKEESFKEELLQVKPDFIINTAAMTNVDACENNKQECDALNIDVVKTLVKVSEEINTHIIHISTDFIFDGKKGYYKETDTPNPLSYYGLSKLKSEEVLTNSRIDFTVLRTILVYGKVFDMSRSNIVLWVKQMLEDKKEINIVDDQYRTPTYVEDLAIACKISMDKKAIGIFNISSNTLLSVYEIAQQIADTFGLDKSFIKPISTSTLNQTAPRPAKTGFNLSKTNNELNFYPKSFKEDLLIFKETLS</sequence>
<evidence type="ECO:0000256" key="4">
    <source>
        <dbReference type="ARBA" id="ARBA00017099"/>
    </source>
</evidence>
<evidence type="ECO:0000313" key="8">
    <source>
        <dbReference type="EMBL" id="QNM85941.1"/>
    </source>
</evidence>
<dbReference type="InterPro" id="IPR036291">
    <property type="entry name" value="NAD(P)-bd_dom_sf"/>
</dbReference>
<dbReference type="KEGG" id="ppec:H9W90_02130"/>
<dbReference type="InterPro" id="IPR005913">
    <property type="entry name" value="dTDP_dehydrorham_reduct"/>
</dbReference>
<gene>
    <name evidence="8" type="ORF">H9W90_02130</name>
</gene>
<comment type="similarity">
    <text evidence="2 6">Belongs to the dTDP-4-dehydrorhamnose reductase family.</text>
</comment>
<dbReference type="PANTHER" id="PTHR10491">
    <property type="entry name" value="DTDP-4-DEHYDRORHAMNOSE REDUCTASE"/>
    <property type="match status" value="1"/>
</dbReference>
<dbReference type="EMBL" id="CP060695">
    <property type="protein sequence ID" value="QNM85941.1"/>
    <property type="molecule type" value="Genomic_DNA"/>
</dbReference>
<reference evidence="8 9" key="1">
    <citation type="submission" date="2020-08" db="EMBL/GenBank/DDBJ databases">
        <title>Polaribacter sp. L12M9 isolated from gut of the Korean scallop.</title>
        <authorList>
            <person name="Jeong Y.S."/>
        </authorList>
    </citation>
    <scope>NUCLEOTIDE SEQUENCE [LARGE SCALE GENOMIC DNA]</scope>
    <source>
        <strain evidence="8 9">L12M9</strain>
    </source>
</reference>
<keyword evidence="9" id="KW-1185">Reference proteome</keyword>
<evidence type="ECO:0000256" key="2">
    <source>
        <dbReference type="ARBA" id="ARBA00010944"/>
    </source>
</evidence>
<dbReference type="SUPFAM" id="SSF51735">
    <property type="entry name" value="NAD(P)-binding Rossmann-fold domains"/>
    <property type="match status" value="1"/>
</dbReference>
<dbReference type="InterPro" id="IPR029903">
    <property type="entry name" value="RmlD-like-bd"/>
</dbReference>
<evidence type="ECO:0000259" key="7">
    <source>
        <dbReference type="Pfam" id="PF04321"/>
    </source>
</evidence>
<comment type="catalytic activity">
    <reaction evidence="5">
        <text>dTDP-beta-L-rhamnose + NADP(+) = dTDP-4-dehydro-beta-L-rhamnose + NADPH + H(+)</text>
        <dbReference type="Rhea" id="RHEA:21796"/>
        <dbReference type="ChEBI" id="CHEBI:15378"/>
        <dbReference type="ChEBI" id="CHEBI:57510"/>
        <dbReference type="ChEBI" id="CHEBI:57783"/>
        <dbReference type="ChEBI" id="CHEBI:58349"/>
        <dbReference type="ChEBI" id="CHEBI:62830"/>
        <dbReference type="EC" id="1.1.1.133"/>
    </reaction>
</comment>
<dbReference type="GO" id="GO:0008831">
    <property type="term" value="F:dTDP-4-dehydrorhamnose reductase activity"/>
    <property type="evidence" value="ECO:0007669"/>
    <property type="project" value="UniProtKB-EC"/>
</dbReference>
<dbReference type="Gene3D" id="3.40.50.720">
    <property type="entry name" value="NAD(P)-binding Rossmann-like Domain"/>
    <property type="match status" value="1"/>
</dbReference>
<evidence type="ECO:0000256" key="3">
    <source>
        <dbReference type="ARBA" id="ARBA00012929"/>
    </source>
</evidence>
<dbReference type="Proteomes" id="UP000515808">
    <property type="component" value="Chromosome"/>
</dbReference>
<keyword evidence="6" id="KW-0560">Oxidoreductase</keyword>
<dbReference type="Pfam" id="PF04321">
    <property type="entry name" value="RmlD_sub_bind"/>
    <property type="match status" value="1"/>
</dbReference>
<protein>
    <recommendedName>
        <fullName evidence="4 6">dTDP-4-dehydrorhamnose reductase</fullName>
        <ecNumber evidence="3 6">1.1.1.133</ecNumber>
    </recommendedName>
</protein>
<comment type="function">
    <text evidence="6">Catalyzes the reduction of dTDP-6-deoxy-L-lyxo-4-hexulose to yield dTDP-L-rhamnose.</text>
</comment>
<evidence type="ECO:0000256" key="5">
    <source>
        <dbReference type="ARBA" id="ARBA00048200"/>
    </source>
</evidence>
<dbReference type="GO" id="GO:0019305">
    <property type="term" value="P:dTDP-rhamnose biosynthetic process"/>
    <property type="evidence" value="ECO:0007669"/>
    <property type="project" value="UniProtKB-UniPathway"/>
</dbReference>
<evidence type="ECO:0000256" key="6">
    <source>
        <dbReference type="RuleBase" id="RU364082"/>
    </source>
</evidence>
<organism evidence="8 9">
    <name type="scientific">Polaribacter pectinis</name>
    <dbReference type="NCBI Taxonomy" id="2738844"/>
    <lineage>
        <taxon>Bacteria</taxon>
        <taxon>Pseudomonadati</taxon>
        <taxon>Bacteroidota</taxon>
        <taxon>Flavobacteriia</taxon>
        <taxon>Flavobacteriales</taxon>
        <taxon>Flavobacteriaceae</taxon>
    </lineage>
</organism>
<accession>A0A7G9LBE2</accession>
<dbReference type="RefSeq" id="WP_187482835.1">
    <property type="nucleotide sequence ID" value="NZ_CP060695.1"/>
</dbReference>
<name>A0A7G9LBE2_9FLAO</name>
<keyword evidence="6" id="KW-0521">NADP</keyword>
<dbReference type="PANTHER" id="PTHR10491:SF4">
    <property type="entry name" value="METHIONINE ADENOSYLTRANSFERASE 2 SUBUNIT BETA"/>
    <property type="match status" value="1"/>
</dbReference>
<proteinExistence type="inferred from homology"/>
<dbReference type="AlphaFoldDB" id="A0A7G9LBE2"/>
<dbReference type="CDD" id="cd05254">
    <property type="entry name" value="dTDP_HR_like_SDR_e"/>
    <property type="match status" value="1"/>
</dbReference>
<dbReference type="UniPathway" id="UPA00124"/>
<evidence type="ECO:0000313" key="9">
    <source>
        <dbReference type="Proteomes" id="UP000515808"/>
    </source>
</evidence>
<dbReference type="EC" id="1.1.1.133" evidence="3 6"/>
<comment type="pathway">
    <text evidence="1 6">Carbohydrate biosynthesis; dTDP-L-rhamnose biosynthesis.</text>
</comment>
<evidence type="ECO:0000256" key="1">
    <source>
        <dbReference type="ARBA" id="ARBA00004781"/>
    </source>
</evidence>